<protein>
    <submittedName>
        <fullName evidence="2">Uncharacterized protein</fullName>
    </submittedName>
</protein>
<keyword evidence="1" id="KW-0812">Transmembrane</keyword>
<feature type="transmembrane region" description="Helical" evidence="1">
    <location>
        <begin position="12"/>
        <end position="30"/>
    </location>
</feature>
<proteinExistence type="predicted"/>
<dbReference type="RefSeq" id="WP_091062833.1">
    <property type="nucleotide sequence ID" value="NZ_FNCF01000003.1"/>
</dbReference>
<dbReference type="AlphaFoldDB" id="A0A1G7TIJ1"/>
<evidence type="ECO:0000313" key="3">
    <source>
        <dbReference type="Proteomes" id="UP000198863"/>
    </source>
</evidence>
<evidence type="ECO:0000256" key="1">
    <source>
        <dbReference type="SAM" id="Phobius"/>
    </source>
</evidence>
<reference evidence="3" key="1">
    <citation type="submission" date="2016-10" db="EMBL/GenBank/DDBJ databases">
        <authorList>
            <person name="Varghese N."/>
            <person name="Submissions S."/>
        </authorList>
    </citation>
    <scope>NUCLEOTIDE SEQUENCE [LARGE SCALE GENOMIC DNA]</scope>
    <source>
        <strain evidence="3">DSM 44526</strain>
    </source>
</reference>
<sequence length="105" mass="11090">MDRPHDTISTRTLLWGVVAPLLVGALVPPLAGIATVWLLVGLTVTVVQAGLAAARRADPGEDHDQGDGLHEELAATLPAPVPSSRWWNRTLEDPNVEAARAGSWG</sequence>
<dbReference type="EMBL" id="FNCF01000003">
    <property type="protein sequence ID" value="SDG35147.1"/>
    <property type="molecule type" value="Genomic_DNA"/>
</dbReference>
<keyword evidence="1" id="KW-1133">Transmembrane helix</keyword>
<organism evidence="2 3">
    <name type="scientific">Klenkia brasiliensis</name>
    <dbReference type="NCBI Taxonomy" id="333142"/>
    <lineage>
        <taxon>Bacteria</taxon>
        <taxon>Bacillati</taxon>
        <taxon>Actinomycetota</taxon>
        <taxon>Actinomycetes</taxon>
        <taxon>Geodermatophilales</taxon>
        <taxon>Geodermatophilaceae</taxon>
        <taxon>Klenkia</taxon>
    </lineage>
</organism>
<name>A0A1G7TIJ1_9ACTN</name>
<dbReference type="Proteomes" id="UP000198863">
    <property type="component" value="Unassembled WGS sequence"/>
</dbReference>
<accession>A0A1G7TIJ1</accession>
<gene>
    <name evidence="2" type="ORF">SAMN05660324_2494</name>
</gene>
<keyword evidence="1" id="KW-0472">Membrane</keyword>
<dbReference type="OrthoDB" id="9758603at2"/>
<keyword evidence="3" id="KW-1185">Reference proteome</keyword>
<evidence type="ECO:0000313" key="2">
    <source>
        <dbReference type="EMBL" id="SDG35147.1"/>
    </source>
</evidence>